<evidence type="ECO:0000313" key="15">
    <source>
        <dbReference type="EMBL" id="PWB00579.1"/>
    </source>
</evidence>
<dbReference type="Gene3D" id="3.40.47.10">
    <property type="match status" value="1"/>
</dbReference>
<dbReference type="InterPro" id="IPR020841">
    <property type="entry name" value="PKS_Beta-ketoAc_synthase_dom"/>
</dbReference>
<dbReference type="Pfam" id="PF02801">
    <property type="entry name" value="Ketoacyl-synt_C"/>
    <property type="match status" value="1"/>
</dbReference>
<comment type="catalytic activity">
    <reaction evidence="11">
        <text>(9Z)-hexadecenoyl-[ACP] + malonyl-[ACP] + H(+) = 3-oxo-(11Z)-octadecenoyl-[ACP] + holo-[ACP] + CO2</text>
        <dbReference type="Rhea" id="RHEA:55040"/>
        <dbReference type="Rhea" id="RHEA-COMP:9623"/>
        <dbReference type="Rhea" id="RHEA-COMP:9685"/>
        <dbReference type="Rhea" id="RHEA-COMP:10800"/>
        <dbReference type="Rhea" id="RHEA-COMP:14074"/>
        <dbReference type="ChEBI" id="CHEBI:15378"/>
        <dbReference type="ChEBI" id="CHEBI:16526"/>
        <dbReference type="ChEBI" id="CHEBI:64479"/>
        <dbReference type="ChEBI" id="CHEBI:78449"/>
        <dbReference type="ChEBI" id="CHEBI:83989"/>
        <dbReference type="ChEBI" id="CHEBI:138538"/>
        <dbReference type="EC" id="2.3.1.179"/>
    </reaction>
</comment>
<evidence type="ECO:0000256" key="1">
    <source>
        <dbReference type="ARBA" id="ARBA00005194"/>
    </source>
</evidence>
<keyword evidence="10 11" id="KW-0012">Acyltransferase</keyword>
<keyword evidence="8" id="KW-0443">Lipid metabolism</keyword>
<evidence type="ECO:0000256" key="6">
    <source>
        <dbReference type="ARBA" id="ARBA00022679"/>
    </source>
</evidence>
<evidence type="ECO:0000256" key="10">
    <source>
        <dbReference type="ARBA" id="ARBA00023315"/>
    </source>
</evidence>
<name>A0A2V1IMS5_9BACT</name>
<keyword evidence="5 11" id="KW-0444">Lipid biosynthesis</keyword>
<evidence type="ECO:0000256" key="8">
    <source>
        <dbReference type="ARBA" id="ARBA00023098"/>
    </source>
</evidence>
<evidence type="ECO:0000256" key="11">
    <source>
        <dbReference type="PIRNR" id="PIRNR000447"/>
    </source>
</evidence>
<dbReference type="PANTHER" id="PTHR11712:SF336">
    <property type="entry name" value="3-OXOACYL-[ACYL-CARRIER-PROTEIN] SYNTHASE, MITOCHONDRIAL"/>
    <property type="match status" value="1"/>
</dbReference>
<evidence type="ECO:0000259" key="14">
    <source>
        <dbReference type="PROSITE" id="PS52004"/>
    </source>
</evidence>
<dbReference type="InterPro" id="IPR000794">
    <property type="entry name" value="Beta-ketoacyl_synthase"/>
</dbReference>
<dbReference type="Proteomes" id="UP000244905">
    <property type="component" value="Unassembled WGS sequence"/>
</dbReference>
<dbReference type="PROSITE" id="PS00606">
    <property type="entry name" value="KS3_1"/>
    <property type="match status" value="1"/>
</dbReference>
<comment type="similarity">
    <text evidence="2 11 13">Belongs to the thiolase-like superfamily. Beta-ketoacyl-ACP synthases family.</text>
</comment>
<dbReference type="AlphaFoldDB" id="A0A2V1IMS5"/>
<keyword evidence="6 11" id="KW-0808">Transferase</keyword>
<dbReference type="NCBIfam" id="NF005589">
    <property type="entry name" value="PRK07314.1"/>
    <property type="match status" value="1"/>
</dbReference>
<dbReference type="GO" id="GO:0005829">
    <property type="term" value="C:cytosol"/>
    <property type="evidence" value="ECO:0007669"/>
    <property type="project" value="TreeGrafter"/>
</dbReference>
<dbReference type="PANTHER" id="PTHR11712">
    <property type="entry name" value="POLYKETIDE SYNTHASE-RELATED"/>
    <property type="match status" value="1"/>
</dbReference>
<dbReference type="NCBIfam" id="TIGR03150">
    <property type="entry name" value="fabF"/>
    <property type="match status" value="1"/>
</dbReference>
<keyword evidence="16" id="KW-1185">Reference proteome</keyword>
<evidence type="ECO:0000256" key="5">
    <source>
        <dbReference type="ARBA" id="ARBA00022516"/>
    </source>
</evidence>
<dbReference type="SMART" id="SM00825">
    <property type="entry name" value="PKS_KS"/>
    <property type="match status" value="1"/>
</dbReference>
<dbReference type="EC" id="2.3.1.179" evidence="3 11"/>
<organism evidence="15 16">
    <name type="scientific">Duncaniella muris</name>
    <dbReference type="NCBI Taxonomy" id="2094150"/>
    <lineage>
        <taxon>Bacteria</taxon>
        <taxon>Pseudomonadati</taxon>
        <taxon>Bacteroidota</taxon>
        <taxon>Bacteroidia</taxon>
        <taxon>Bacteroidales</taxon>
        <taxon>Muribaculaceae</taxon>
        <taxon>Duncaniella</taxon>
    </lineage>
</organism>
<evidence type="ECO:0000256" key="4">
    <source>
        <dbReference type="ARBA" id="ARBA00014657"/>
    </source>
</evidence>
<dbReference type="Pfam" id="PF00109">
    <property type="entry name" value="ketoacyl-synt"/>
    <property type="match status" value="1"/>
</dbReference>
<accession>A0A2V1IMS5</accession>
<dbReference type="InterPro" id="IPR018201">
    <property type="entry name" value="Ketoacyl_synth_AS"/>
</dbReference>
<evidence type="ECO:0000256" key="2">
    <source>
        <dbReference type="ARBA" id="ARBA00008467"/>
    </source>
</evidence>
<dbReference type="InterPro" id="IPR017568">
    <property type="entry name" value="3-oxoacyl-ACP_synth-2"/>
</dbReference>
<dbReference type="GeneID" id="82527119"/>
<dbReference type="SUPFAM" id="SSF53901">
    <property type="entry name" value="Thiolase-like"/>
    <property type="match status" value="2"/>
</dbReference>
<evidence type="ECO:0000256" key="12">
    <source>
        <dbReference type="PIRSR" id="PIRSR000447-1"/>
    </source>
</evidence>
<keyword evidence="9 11" id="KW-0275">Fatty acid biosynthesis</keyword>
<comment type="catalytic activity">
    <reaction evidence="11">
        <text>a fatty acyl-[ACP] + malonyl-[ACP] + H(+) = a 3-oxoacyl-[ACP] + holo-[ACP] + CO2</text>
        <dbReference type="Rhea" id="RHEA:22836"/>
        <dbReference type="Rhea" id="RHEA-COMP:9623"/>
        <dbReference type="Rhea" id="RHEA-COMP:9685"/>
        <dbReference type="Rhea" id="RHEA-COMP:9916"/>
        <dbReference type="Rhea" id="RHEA-COMP:14125"/>
        <dbReference type="ChEBI" id="CHEBI:15378"/>
        <dbReference type="ChEBI" id="CHEBI:16526"/>
        <dbReference type="ChEBI" id="CHEBI:64479"/>
        <dbReference type="ChEBI" id="CHEBI:78449"/>
        <dbReference type="ChEBI" id="CHEBI:78776"/>
        <dbReference type="ChEBI" id="CHEBI:138651"/>
    </reaction>
</comment>
<evidence type="ECO:0000256" key="13">
    <source>
        <dbReference type="RuleBase" id="RU003694"/>
    </source>
</evidence>
<feature type="active site" description="For beta-ketoacyl synthase activity" evidence="12">
    <location>
        <position position="168"/>
    </location>
</feature>
<dbReference type="EMBL" id="PUEC01000037">
    <property type="protein sequence ID" value="PWB00579.1"/>
    <property type="molecule type" value="Genomic_DNA"/>
</dbReference>
<dbReference type="InterPro" id="IPR014030">
    <property type="entry name" value="Ketoacyl_synth_N"/>
</dbReference>
<dbReference type="PROSITE" id="PS52004">
    <property type="entry name" value="KS3_2"/>
    <property type="match status" value="1"/>
</dbReference>
<dbReference type="FunFam" id="3.40.47.10:FF:000009">
    <property type="entry name" value="3-oxoacyl-[acyl-carrier-protein] synthase 2"/>
    <property type="match status" value="1"/>
</dbReference>
<dbReference type="GO" id="GO:0006633">
    <property type="term" value="P:fatty acid biosynthetic process"/>
    <property type="evidence" value="ECO:0007669"/>
    <property type="project" value="UniProtKB-UniRule"/>
</dbReference>
<evidence type="ECO:0000256" key="9">
    <source>
        <dbReference type="ARBA" id="ARBA00023160"/>
    </source>
</evidence>
<gene>
    <name evidence="15" type="primary">fabF</name>
    <name evidence="15" type="ORF">C5O23_12355</name>
</gene>
<dbReference type="RefSeq" id="WP_107033237.1">
    <property type="nucleotide sequence ID" value="NZ_CAJSYL010000001.1"/>
</dbReference>
<evidence type="ECO:0000313" key="16">
    <source>
        <dbReference type="Proteomes" id="UP000244905"/>
    </source>
</evidence>
<dbReference type="PIRSF" id="PIRSF000447">
    <property type="entry name" value="KAS_II"/>
    <property type="match status" value="1"/>
</dbReference>
<feature type="domain" description="Ketosynthase family 3 (KS3)" evidence="14">
    <location>
        <begin position="3"/>
        <end position="419"/>
    </location>
</feature>
<dbReference type="UniPathway" id="UPA00094"/>
<keyword evidence="7" id="KW-0276">Fatty acid metabolism</keyword>
<evidence type="ECO:0000256" key="3">
    <source>
        <dbReference type="ARBA" id="ARBA00012356"/>
    </source>
</evidence>
<protein>
    <recommendedName>
        <fullName evidence="4 11">3-oxoacyl-[acyl-carrier-protein] synthase 2</fullName>
        <ecNumber evidence="3 11">2.3.1.179</ecNumber>
    </recommendedName>
</protein>
<dbReference type="InterPro" id="IPR014031">
    <property type="entry name" value="Ketoacyl_synth_C"/>
</dbReference>
<proteinExistence type="inferred from homology"/>
<comment type="function">
    <text evidence="11">Involved in the type II fatty acid elongation cycle. Catalyzes the elongation of a wide range of acyl-ACP by the addition of two carbons from malonyl-ACP to an acyl acceptor. Can efficiently catalyze the conversion of palmitoleoyl-ACP (cis-hexadec-9-enoyl-ACP) to cis-vaccenoyl-ACP (cis-octadec-11-enoyl-ACP), an essential step in the thermal regulation of fatty acid composition.</text>
</comment>
<sequence length="422" mass="45066">MELKRVVVTGLGAITPIGNDVETTWLNAVAGKSGAAPITHFDASQFKTQFACEVKDFNPNDHFDRKKLRQLDLYAQYAMVAARQAVADSGIEEAANLDRNRVGVIVAAGIGGLHTFEEEAGYYALNGPQQGPKYNPFFIPKMIADIASGHISMEYNYHGPNFGVVSACASSNNAIIDAFNLIRLGKADVFVTGGAEAAIYPAGVGGFNSMHALSTRNDDPEHASRPFSASRDGFVMGEGSVVLILEELEHAKARGAKIYAEVAGGGMSADAYHLTATHPEGLGAILSMRNALEDAGMKPEDIDYINVHGTSTPVGDISEVKAIVEVFGEQAHKLNISSTKSMTGHLLGATGALEAMFSVLSVKNDIVPPTINHEEGDNDENIDYTLNFTFNKAENRPVRAALSNSFGFGGHNATVIVKKYEE</sequence>
<comment type="pathway">
    <text evidence="1 11">Lipid metabolism; fatty acid biosynthesis.</text>
</comment>
<comment type="caution">
    <text evidence="15">The sequence shown here is derived from an EMBL/GenBank/DDBJ whole genome shotgun (WGS) entry which is preliminary data.</text>
</comment>
<evidence type="ECO:0000256" key="7">
    <source>
        <dbReference type="ARBA" id="ARBA00022832"/>
    </source>
</evidence>
<reference evidence="16" key="1">
    <citation type="submission" date="2018-02" db="EMBL/GenBank/DDBJ databases">
        <authorList>
            <person name="Clavel T."/>
            <person name="Strowig T."/>
        </authorList>
    </citation>
    <scope>NUCLEOTIDE SEQUENCE [LARGE SCALE GENOMIC DNA]</scope>
    <source>
        <strain evidence="16">DSM 103720</strain>
    </source>
</reference>
<dbReference type="GO" id="GO:0004315">
    <property type="term" value="F:3-oxoacyl-[acyl-carrier-protein] synthase activity"/>
    <property type="evidence" value="ECO:0007669"/>
    <property type="project" value="UniProtKB-UniRule"/>
</dbReference>
<dbReference type="CDD" id="cd00834">
    <property type="entry name" value="KAS_I_II"/>
    <property type="match status" value="1"/>
</dbReference>
<dbReference type="InterPro" id="IPR016039">
    <property type="entry name" value="Thiolase-like"/>
</dbReference>